<dbReference type="Gene3D" id="3.30.980.10">
    <property type="entry name" value="Threonyl-trna Synthetase, Chain A, domain 2"/>
    <property type="match status" value="1"/>
</dbReference>
<dbReference type="SUPFAM" id="SSF52540">
    <property type="entry name" value="P-loop containing nucleoside triphosphate hydrolases"/>
    <property type="match status" value="1"/>
</dbReference>
<dbReference type="CDD" id="cd02028">
    <property type="entry name" value="UMPK_like"/>
    <property type="match status" value="1"/>
</dbReference>
<protein>
    <submittedName>
        <fullName evidence="2">Uridine kinase</fullName>
        <ecNumber evidence="2">2.7.1.48</ecNumber>
    </submittedName>
</protein>
<dbReference type="InterPro" id="IPR027417">
    <property type="entry name" value="P-loop_NTPase"/>
</dbReference>
<proteinExistence type="predicted"/>
<comment type="caution">
    <text evidence="2">The sequence shown here is derived from an EMBL/GenBank/DDBJ whole genome shotgun (WGS) entry which is preliminary data.</text>
</comment>
<dbReference type="SUPFAM" id="SSF55186">
    <property type="entry name" value="ThrRS/AlaRS common domain"/>
    <property type="match status" value="1"/>
</dbReference>
<dbReference type="EMBL" id="VSSQ01000961">
    <property type="protein sequence ID" value="MPM03529.1"/>
    <property type="molecule type" value="Genomic_DNA"/>
</dbReference>
<dbReference type="Pfam" id="PF00485">
    <property type="entry name" value="PRK"/>
    <property type="match status" value="1"/>
</dbReference>
<dbReference type="InterPro" id="IPR003593">
    <property type="entry name" value="AAA+_ATPase"/>
</dbReference>
<dbReference type="Gene3D" id="3.40.50.300">
    <property type="entry name" value="P-loop containing nucleotide triphosphate hydrolases"/>
    <property type="match status" value="1"/>
</dbReference>
<keyword evidence="2" id="KW-0808">Transferase</keyword>
<dbReference type="GO" id="GO:0005524">
    <property type="term" value="F:ATP binding"/>
    <property type="evidence" value="ECO:0007669"/>
    <property type="project" value="InterPro"/>
</dbReference>
<organism evidence="2">
    <name type="scientific">bioreactor metagenome</name>
    <dbReference type="NCBI Taxonomy" id="1076179"/>
    <lineage>
        <taxon>unclassified sequences</taxon>
        <taxon>metagenomes</taxon>
        <taxon>ecological metagenomes</taxon>
    </lineage>
</organism>
<evidence type="ECO:0000313" key="2">
    <source>
        <dbReference type="EMBL" id="MPM03529.1"/>
    </source>
</evidence>
<name>A0A644WIT6_9ZZZZ</name>
<dbReference type="PANTHER" id="PTHR10285">
    <property type="entry name" value="URIDINE KINASE"/>
    <property type="match status" value="1"/>
</dbReference>
<dbReference type="InterPro" id="IPR018163">
    <property type="entry name" value="Thr/Ala-tRNA-synth_IIc_edit"/>
</dbReference>
<accession>A0A644WIT6</accession>
<dbReference type="EC" id="2.7.1.48" evidence="2"/>
<dbReference type="AlphaFoldDB" id="A0A644WIT6"/>
<evidence type="ECO:0000259" key="1">
    <source>
        <dbReference type="SMART" id="SM00382"/>
    </source>
</evidence>
<dbReference type="GO" id="GO:0004849">
    <property type="term" value="F:uridine kinase activity"/>
    <property type="evidence" value="ECO:0007669"/>
    <property type="project" value="UniProtKB-EC"/>
</dbReference>
<dbReference type="InterPro" id="IPR006083">
    <property type="entry name" value="PRK/URK"/>
</dbReference>
<sequence length="570" mass="64889">MQLKIDGHSVDAQCGESLLDLVKKLGLDSADLRTRPLAANIAGETFTLNYVPVREQESKSAQRPTLRRALRASNGEVTLLRYDSARGNRVYERTMLFVFLLAMRKRYPKTRVRINYAVGAGLYTNVGDNMCLSPGEVEGIKQEMRAIVNADLTLERKRVDIDDAIDFFSADGQEDKVRLLQWRQFSYFDVYRQEDYVDYFYGEMAPSTGYASVFDLQALPTGLFLIRPSSENPNKPAKHVFLPHLTSVFSESEEWGRLMHCAVVADLNDMVLSGEIRNLIRVNEALHEKRFAALADEIIGRGARAILIAGPSSSGKTTSANRLCTQLRVHGKSPVLVSLDDYYLDREKILPGPDGKIDLEHFNTIDVEQFQQDLTRLLRGEEVELPKFDFIRQHRCEKGVLLRLDETTPLVIEGLHGLNPHLLPDAIDKKLIFRLYVSALTTLNLDDHNRVPTTSIRLLRRMVRDNETRGASVERTLSMWESVRAGEEKWIFPFQEDADAIFNTTLIYEPAVLKKHIFPLLTAVKPESPYYDEAHSIVKFLNYFVEANVEDEIPPTSILREFIGGNTFYR</sequence>
<gene>
    <name evidence="2" type="primary">udk_20</name>
    <name evidence="2" type="ORF">SDC9_49796</name>
</gene>
<keyword evidence="2" id="KW-0418">Kinase</keyword>
<feature type="domain" description="AAA+ ATPase" evidence="1">
    <location>
        <begin position="302"/>
        <end position="468"/>
    </location>
</feature>
<reference evidence="2" key="1">
    <citation type="submission" date="2019-08" db="EMBL/GenBank/DDBJ databases">
        <authorList>
            <person name="Kucharzyk K."/>
            <person name="Murdoch R.W."/>
            <person name="Higgins S."/>
            <person name="Loffler F."/>
        </authorList>
    </citation>
    <scope>NUCLEOTIDE SEQUENCE</scope>
</reference>
<dbReference type="SMART" id="SM00382">
    <property type="entry name" value="AAA"/>
    <property type="match status" value="1"/>
</dbReference>
<dbReference type="PRINTS" id="PR00988">
    <property type="entry name" value="URIDINKINASE"/>
</dbReference>